<feature type="compositionally biased region" description="Polar residues" evidence="1">
    <location>
        <begin position="655"/>
        <end position="668"/>
    </location>
</feature>
<dbReference type="AlphaFoldDB" id="A0AB34KMY2"/>
<feature type="region of interest" description="Disordered" evidence="1">
    <location>
        <begin position="514"/>
        <end position="643"/>
    </location>
</feature>
<evidence type="ECO:0008006" key="4">
    <source>
        <dbReference type="Google" id="ProtNLM"/>
    </source>
</evidence>
<protein>
    <recommendedName>
        <fullName evidence="4">Phosphoglycerate mutase family protein</fullName>
    </recommendedName>
</protein>
<proteinExistence type="predicted"/>
<sequence>MGRQPDVVIIARHGARLDAADQNWHLSTPTPYDPPLTYGGWAQCRALGLRIANLLHAREQSLNSVTNDPTNPDGDVSRKRKRRKHKVVIHTSPFLRCLQTSVAISAGLAQYDPALSSTSTTSKSRTPSSMYSASPRLRAADGLGTSPKLAPIVEPRKDFAHEIARKSLSEQHLPNPKSKLRVDAFLGEWLNPQYYEQITPPPPSALMVATAKGELMQNEHIDVYTPTISNKSSTNNLWGGGGKAAGSQGGSDEWSHVRDALPAPTARRDRATSVTSGGSSDTGSGRRSPFRPGHVLHSQPSTLPRRETTAYVPPTPSYAVSTSDHIPRGYVAHARNATVNVDYQWDSSRYPQNWGDGGEYGEEWSSMHKRFRRGLNNMIHWYSQNDPDDRNEDALGIEQADHDNEEEDEEQEDLVVVMVTHGAGSNALIGAITEQPVLLDVGMASLTMAVKREDAPMPLPPSDYVDSPTEVSPGQSPKIGTSANGEPRGNQRRGSTITGLSAVYEMKIVASTEHLRPGSDPARAASSPFPVRSGLNNDLASAHPRRNDSNYSAGSTPIMAPWNLHDDRERHKTQSSALGSMRRPGSANSAAPMGLTPSGGMHRRATQPSGLDHESLPALSGASTPNSVGGGLWTPPAGRTPLLDAKREKDNKNTLFSSLNDQHQTTSAPGDDMVLDFSNSPPDSRPGSSGGKPKAKPQLPVLALDGAIDHPSFSTTTKPTDDSLSPTARKQSQDLPPNEPQDANGSSAGAPLAPIPSAESERDVVPELPSKDDTQPPMASDNIPESLSRKLSQKGLWGSKPSGDEVKRSWVGKAKRRWTVSDQDGNG</sequence>
<gene>
    <name evidence="2" type="ORF">WHR41_06461</name>
</gene>
<evidence type="ECO:0000313" key="3">
    <source>
        <dbReference type="Proteomes" id="UP000803884"/>
    </source>
</evidence>
<feature type="compositionally biased region" description="Low complexity" evidence="1">
    <location>
        <begin position="272"/>
        <end position="287"/>
    </location>
</feature>
<dbReference type="GeneID" id="96007904"/>
<dbReference type="SUPFAM" id="SSF53254">
    <property type="entry name" value="Phosphoglycerate mutase-like"/>
    <property type="match status" value="1"/>
</dbReference>
<feature type="compositionally biased region" description="Low complexity" evidence="1">
    <location>
        <begin position="116"/>
        <end position="129"/>
    </location>
</feature>
<feature type="compositionally biased region" description="Polar residues" evidence="1">
    <location>
        <begin position="712"/>
        <end position="747"/>
    </location>
</feature>
<organism evidence="2 3">
    <name type="scientific">Cladosporium halotolerans</name>
    <dbReference type="NCBI Taxonomy" id="1052096"/>
    <lineage>
        <taxon>Eukaryota</taxon>
        <taxon>Fungi</taxon>
        <taxon>Dikarya</taxon>
        <taxon>Ascomycota</taxon>
        <taxon>Pezizomycotina</taxon>
        <taxon>Dothideomycetes</taxon>
        <taxon>Dothideomycetidae</taxon>
        <taxon>Cladosporiales</taxon>
        <taxon>Cladosporiaceae</taxon>
        <taxon>Cladosporium</taxon>
    </lineage>
</organism>
<feature type="compositionally biased region" description="Polar residues" evidence="1">
    <location>
        <begin position="469"/>
        <end position="484"/>
    </location>
</feature>
<feature type="compositionally biased region" description="Basic and acidic residues" evidence="1">
    <location>
        <begin position="759"/>
        <end position="774"/>
    </location>
</feature>
<evidence type="ECO:0000313" key="2">
    <source>
        <dbReference type="EMBL" id="KAL1585111.1"/>
    </source>
</evidence>
<dbReference type="InterPro" id="IPR013078">
    <property type="entry name" value="His_Pase_superF_clade-1"/>
</dbReference>
<dbReference type="CDD" id="cd07040">
    <property type="entry name" value="HP"/>
    <property type="match status" value="1"/>
</dbReference>
<dbReference type="Proteomes" id="UP000803884">
    <property type="component" value="Unassembled WGS sequence"/>
</dbReference>
<feature type="region of interest" description="Disordered" evidence="1">
    <location>
        <begin position="454"/>
        <end position="496"/>
    </location>
</feature>
<dbReference type="RefSeq" id="XP_069228217.1">
    <property type="nucleotide sequence ID" value="XM_069375066.1"/>
</dbReference>
<dbReference type="Gene3D" id="3.40.50.1240">
    <property type="entry name" value="Phosphoglycerate mutase-like"/>
    <property type="match status" value="2"/>
</dbReference>
<dbReference type="EMBL" id="JAAQHG020000021">
    <property type="protein sequence ID" value="KAL1585111.1"/>
    <property type="molecule type" value="Genomic_DNA"/>
</dbReference>
<feature type="region of interest" description="Disordered" evidence="1">
    <location>
        <begin position="114"/>
        <end position="150"/>
    </location>
</feature>
<name>A0AB34KMY2_9PEZI</name>
<dbReference type="PANTHER" id="PTHR16469">
    <property type="entry name" value="UBIQUITIN-ASSOCIATED AND SH3 DOMAIN-CONTAINING BA-RELATED"/>
    <property type="match status" value="1"/>
</dbReference>
<dbReference type="InterPro" id="IPR029033">
    <property type="entry name" value="His_PPase_superfam"/>
</dbReference>
<evidence type="ECO:0000256" key="1">
    <source>
        <dbReference type="SAM" id="MobiDB-lite"/>
    </source>
</evidence>
<feature type="compositionally biased region" description="Low complexity" evidence="1">
    <location>
        <begin position="678"/>
        <end position="687"/>
    </location>
</feature>
<dbReference type="PANTHER" id="PTHR16469:SF27">
    <property type="entry name" value="UBIQUITIN-ASSOCIATED AND SH3 DOMAIN-CONTAINING BA-RELATED"/>
    <property type="match status" value="1"/>
</dbReference>
<keyword evidence="3" id="KW-1185">Reference proteome</keyword>
<accession>A0AB34KMY2</accession>
<feature type="compositionally biased region" description="Gly residues" evidence="1">
    <location>
        <begin position="238"/>
        <end position="249"/>
    </location>
</feature>
<reference evidence="2 3" key="1">
    <citation type="journal article" date="2020" name="Microbiol. Resour. Announc.">
        <title>Draft Genome Sequence of a Cladosporium Species Isolated from the Mesophotic Ascidian Didemnum maculosum.</title>
        <authorList>
            <person name="Gioti A."/>
            <person name="Siaperas R."/>
            <person name="Nikolaivits E."/>
            <person name="Le Goff G."/>
            <person name="Ouazzani J."/>
            <person name="Kotoulas G."/>
            <person name="Topakas E."/>
        </authorList>
    </citation>
    <scope>NUCLEOTIDE SEQUENCE [LARGE SCALE GENOMIC DNA]</scope>
    <source>
        <strain evidence="2 3">TM138-S3</strain>
    </source>
</reference>
<comment type="caution">
    <text evidence="2">The sequence shown here is derived from an EMBL/GenBank/DDBJ whole genome shotgun (WGS) entry which is preliminary data.</text>
</comment>
<dbReference type="InterPro" id="IPR051710">
    <property type="entry name" value="Phosphatase_SH3-domain"/>
</dbReference>
<feature type="region of interest" description="Disordered" evidence="1">
    <location>
        <begin position="235"/>
        <end position="313"/>
    </location>
</feature>
<dbReference type="SMART" id="SM00855">
    <property type="entry name" value="PGAM"/>
    <property type="match status" value="1"/>
</dbReference>
<feature type="region of interest" description="Disordered" evidence="1">
    <location>
        <begin position="63"/>
        <end position="85"/>
    </location>
</feature>
<feature type="region of interest" description="Disordered" evidence="1">
    <location>
        <begin position="655"/>
        <end position="810"/>
    </location>
</feature>